<dbReference type="Pfam" id="PF00072">
    <property type="entry name" value="Response_reg"/>
    <property type="match status" value="1"/>
</dbReference>
<feature type="domain" description="Response regulatory" evidence="4">
    <location>
        <begin position="4"/>
        <end position="123"/>
    </location>
</feature>
<evidence type="ECO:0000259" key="4">
    <source>
        <dbReference type="PROSITE" id="PS50110"/>
    </source>
</evidence>
<evidence type="ECO:0000256" key="1">
    <source>
        <dbReference type="ARBA" id="ARBA00022553"/>
    </source>
</evidence>
<dbReference type="PROSITE" id="PS50110">
    <property type="entry name" value="RESPONSE_REGULATORY"/>
    <property type="match status" value="1"/>
</dbReference>
<protein>
    <submittedName>
        <fullName evidence="5">Response regulator</fullName>
    </submittedName>
</protein>
<accession>A0A975U4E5</accession>
<dbReference type="SMART" id="SM00448">
    <property type="entry name" value="REC"/>
    <property type="match status" value="1"/>
</dbReference>
<dbReference type="KEGG" id="elio:KO353_07855"/>
<gene>
    <name evidence="5" type="ORF">KO353_07855</name>
</gene>
<dbReference type="PANTHER" id="PTHR44591:SF14">
    <property type="entry name" value="PROTEIN PILG"/>
    <property type="match status" value="1"/>
</dbReference>
<name>A0A975U4E5_9PROT</name>
<reference evidence="5" key="1">
    <citation type="submission" date="2021-06" db="EMBL/GenBank/DDBJ databases">
        <title>Elioraea tepida, sp. nov., a moderately thermophilic aerobic anoxygenic phototrophic bacterium isolated from an alkaline siliceous hot spring mat community in Yellowstone National Park, WY, USA.</title>
        <authorList>
            <person name="Saini M.K."/>
            <person name="Yoshida S."/>
            <person name="Sebastian A."/>
            <person name="Hirose S."/>
            <person name="Hara E."/>
            <person name="Tamaki H."/>
            <person name="Soulier N.T."/>
            <person name="Albert I."/>
            <person name="Hanada S."/>
            <person name="Bryant D.A."/>
            <person name="Tank M."/>
        </authorList>
    </citation>
    <scope>NUCLEOTIDE SEQUENCE</scope>
    <source>
        <strain evidence="5">MS-P2</strain>
    </source>
</reference>
<keyword evidence="2" id="KW-0902">Two-component regulatory system</keyword>
<proteinExistence type="predicted"/>
<organism evidence="5 6">
    <name type="scientific">Elioraea tepida</name>
    <dbReference type="NCBI Taxonomy" id="2843330"/>
    <lineage>
        <taxon>Bacteria</taxon>
        <taxon>Pseudomonadati</taxon>
        <taxon>Pseudomonadota</taxon>
        <taxon>Alphaproteobacteria</taxon>
        <taxon>Acetobacterales</taxon>
        <taxon>Elioraeaceae</taxon>
        <taxon>Elioraea</taxon>
    </lineage>
</organism>
<feature type="modified residue" description="4-aspartylphosphate" evidence="3">
    <location>
        <position position="53"/>
    </location>
</feature>
<dbReference type="RefSeq" id="WP_218287136.1">
    <property type="nucleotide sequence ID" value="NZ_CP076448.1"/>
</dbReference>
<evidence type="ECO:0000313" key="5">
    <source>
        <dbReference type="EMBL" id="QXM26085.1"/>
    </source>
</evidence>
<dbReference type="Proteomes" id="UP000694001">
    <property type="component" value="Chromosome"/>
</dbReference>
<sequence>MSRSVLVLDDNPDAAAALARVAAAAGVRATVLTDSRSFAATFRALAPGAVILDVMMPDQDGIDVLREIAAVAPETPVLLVTGHGEVWARMARDIGGILGLARVEMATKPVSRAAVEAFLASAVLGPAAC</sequence>
<dbReference type="GO" id="GO:0000160">
    <property type="term" value="P:phosphorelay signal transduction system"/>
    <property type="evidence" value="ECO:0007669"/>
    <property type="project" value="UniProtKB-KW"/>
</dbReference>
<dbReference type="EMBL" id="CP076448">
    <property type="protein sequence ID" value="QXM26085.1"/>
    <property type="molecule type" value="Genomic_DNA"/>
</dbReference>
<keyword evidence="6" id="KW-1185">Reference proteome</keyword>
<dbReference type="InterPro" id="IPR001789">
    <property type="entry name" value="Sig_transdc_resp-reg_receiver"/>
</dbReference>
<keyword evidence="1 3" id="KW-0597">Phosphoprotein</keyword>
<dbReference type="InterPro" id="IPR050595">
    <property type="entry name" value="Bact_response_regulator"/>
</dbReference>
<dbReference type="AlphaFoldDB" id="A0A975U4E5"/>
<evidence type="ECO:0000256" key="3">
    <source>
        <dbReference type="PROSITE-ProRule" id="PRU00169"/>
    </source>
</evidence>
<evidence type="ECO:0000256" key="2">
    <source>
        <dbReference type="ARBA" id="ARBA00023012"/>
    </source>
</evidence>
<evidence type="ECO:0000313" key="6">
    <source>
        <dbReference type="Proteomes" id="UP000694001"/>
    </source>
</evidence>
<dbReference type="PANTHER" id="PTHR44591">
    <property type="entry name" value="STRESS RESPONSE REGULATOR PROTEIN 1"/>
    <property type="match status" value="1"/>
</dbReference>